<feature type="domain" description="SHSP" evidence="3">
    <location>
        <begin position="35"/>
        <end position="146"/>
    </location>
</feature>
<comment type="similarity">
    <text evidence="1 2">Belongs to the small heat shock protein (HSP20) family.</text>
</comment>
<dbReference type="CDD" id="cd06464">
    <property type="entry name" value="ACD_sHsps-like"/>
    <property type="match status" value="1"/>
</dbReference>
<evidence type="ECO:0000259" key="3">
    <source>
        <dbReference type="PROSITE" id="PS01031"/>
    </source>
</evidence>
<accession>A0A2G6PDV1</accession>
<dbReference type="Gene3D" id="2.60.40.790">
    <property type="match status" value="1"/>
</dbReference>
<evidence type="ECO:0000256" key="1">
    <source>
        <dbReference type="PROSITE-ProRule" id="PRU00285"/>
    </source>
</evidence>
<evidence type="ECO:0000256" key="2">
    <source>
        <dbReference type="RuleBase" id="RU003616"/>
    </source>
</evidence>
<dbReference type="Pfam" id="PF00011">
    <property type="entry name" value="HSP20"/>
    <property type="match status" value="1"/>
</dbReference>
<dbReference type="EMBL" id="PDTV01000013">
    <property type="protein sequence ID" value="PIE82724.1"/>
    <property type="molecule type" value="Genomic_DNA"/>
</dbReference>
<evidence type="ECO:0000313" key="5">
    <source>
        <dbReference type="Proteomes" id="UP000229278"/>
    </source>
</evidence>
<dbReference type="InterPro" id="IPR031107">
    <property type="entry name" value="Small_HSP"/>
</dbReference>
<protein>
    <submittedName>
        <fullName evidence="4">Heat-shock protein Hsp20</fullName>
    </submittedName>
</protein>
<dbReference type="InterPro" id="IPR008978">
    <property type="entry name" value="HSP20-like_chaperone"/>
</dbReference>
<dbReference type="SUPFAM" id="SSF49764">
    <property type="entry name" value="HSP20-like chaperones"/>
    <property type="match status" value="1"/>
</dbReference>
<comment type="caution">
    <text evidence="4">The sequence shown here is derived from an EMBL/GenBank/DDBJ whole genome shotgun (WGS) entry which is preliminary data.</text>
</comment>
<evidence type="ECO:0000313" key="4">
    <source>
        <dbReference type="EMBL" id="PIE82724.1"/>
    </source>
</evidence>
<dbReference type="AlphaFoldDB" id="A0A2G6PDV1"/>
<reference evidence="4 5" key="1">
    <citation type="submission" date="2017-10" db="EMBL/GenBank/DDBJ databases">
        <title>Novel microbial diversity and functional potential in the marine mammal oral microbiome.</title>
        <authorList>
            <person name="Dudek N.K."/>
            <person name="Sun C.L."/>
            <person name="Burstein D."/>
            <person name="Kantor R.S."/>
            <person name="Aliaga Goltsman D.S."/>
            <person name="Bik E.M."/>
            <person name="Thomas B.C."/>
            <person name="Banfield J.F."/>
            <person name="Relman D.A."/>
        </authorList>
    </citation>
    <scope>NUCLEOTIDE SEQUENCE [LARGE SCALE GENOMIC DNA]</scope>
    <source>
        <strain evidence="4">DOLJORAL78_50_517</strain>
    </source>
</reference>
<proteinExistence type="inferred from homology"/>
<dbReference type="InterPro" id="IPR002068">
    <property type="entry name" value="A-crystallin/Hsp20_dom"/>
</dbReference>
<organism evidence="4 5">
    <name type="scientific">Candidatus Contendibacter odensensis</name>
    <dbReference type="NCBI Taxonomy" id="1400860"/>
    <lineage>
        <taxon>Bacteria</taxon>
        <taxon>Pseudomonadati</taxon>
        <taxon>Pseudomonadota</taxon>
        <taxon>Gammaproteobacteria</taxon>
        <taxon>Candidatus Competibacteraceae</taxon>
        <taxon>Candidatus Contendibacter</taxon>
    </lineage>
</organism>
<sequence>MTLMCYEPLTLLNQLQRDINWPFAYNHHSSEGNEPVRANWTPAIDIQEEENSFSIHADLPGVDIKDIEITMENNVLVLKGQRSIRKEEESHNYRRVERVSGTFLRRFSLPDTVDAEKITAKCKDGVLELFVPKRNTVKPRRITIEA</sequence>
<dbReference type="Proteomes" id="UP000229278">
    <property type="component" value="Unassembled WGS sequence"/>
</dbReference>
<gene>
    <name evidence="4" type="ORF">CSA09_05385</name>
</gene>
<name>A0A2G6PDV1_9GAMM</name>
<dbReference type="PROSITE" id="PS01031">
    <property type="entry name" value="SHSP"/>
    <property type="match status" value="1"/>
</dbReference>
<dbReference type="PANTHER" id="PTHR11527">
    <property type="entry name" value="HEAT-SHOCK PROTEIN 20 FAMILY MEMBER"/>
    <property type="match status" value="1"/>
</dbReference>